<dbReference type="GO" id="GO:0005634">
    <property type="term" value="C:nucleus"/>
    <property type="evidence" value="ECO:0007669"/>
    <property type="project" value="UniProtKB-SubCell"/>
</dbReference>
<feature type="region of interest" description="Disordered" evidence="10">
    <location>
        <begin position="83"/>
        <end position="124"/>
    </location>
</feature>
<feature type="non-terminal residue" evidence="12">
    <location>
        <position position="1"/>
    </location>
</feature>
<evidence type="ECO:0000256" key="6">
    <source>
        <dbReference type="ARBA" id="ARBA00023125"/>
    </source>
</evidence>
<keyword evidence="13" id="KW-1185">Reference proteome</keyword>
<accession>A0A7K6ZGB5</accession>
<dbReference type="GO" id="GO:0003677">
    <property type="term" value="F:DNA binding"/>
    <property type="evidence" value="ECO:0007669"/>
    <property type="project" value="UniProtKB-UniRule"/>
</dbReference>
<dbReference type="SMART" id="SM00692">
    <property type="entry name" value="DM3"/>
    <property type="match status" value="1"/>
</dbReference>
<dbReference type="Pfam" id="PF05485">
    <property type="entry name" value="THAP"/>
    <property type="match status" value="1"/>
</dbReference>
<dbReference type="Proteomes" id="UP000538817">
    <property type="component" value="Unassembled WGS sequence"/>
</dbReference>
<keyword evidence="2" id="KW-0479">Metal-binding</keyword>
<evidence type="ECO:0000256" key="8">
    <source>
        <dbReference type="ARBA" id="ARBA00039526"/>
    </source>
</evidence>
<dbReference type="SMART" id="SM00980">
    <property type="entry name" value="THAP"/>
    <property type="match status" value="1"/>
</dbReference>
<gene>
    <name evidence="12" type="primary">Thap5</name>
    <name evidence="12" type="ORF">NOTPEN_R10334</name>
</gene>
<comment type="subcellular location">
    <subcellularLocation>
        <location evidence="1">Nucleus</location>
    </subcellularLocation>
</comment>
<dbReference type="InterPro" id="IPR006612">
    <property type="entry name" value="THAP_Znf"/>
</dbReference>
<evidence type="ECO:0000259" key="11">
    <source>
        <dbReference type="PROSITE" id="PS50950"/>
    </source>
</evidence>
<keyword evidence="5" id="KW-0175">Coiled coil</keyword>
<evidence type="ECO:0000256" key="5">
    <source>
        <dbReference type="ARBA" id="ARBA00023054"/>
    </source>
</evidence>
<sequence>MPRYCAASCCKNRGGQSARDRRKISFYPFPLHDKERLEKWLRNMKRDAWMPSKHQLLCSDHFTPDSLEVRWGIRYLKHTAVPTIFPTPGDEEKDSSKHKPQELQRDQEETSANGESDKVSVSLEPCTPKKNLGVAENTDEKAEVVCSTALSKPLQMEKLQLQNREDFQADSVILHNPSKQPINQPTHILMSAAVQNMESTSVHDSVENPVSCTATVLQLADSEYLNSSTILKGALGSITAYPIENANCHLAGCSVEVQPASDNAILVSTVAQTIEQFNGSEESVIAIIVPAESPKEPEILNGSFVPIKQEFLDMEETETEIGTEKSALMNACSGIEVLQSEHSYCKQDLDRDHLWQKISKLHSKVSLLEMQETETLGRLGSLESLIGQLNPENLLSEEKLKIIENCFTTLEVTMIQ</sequence>
<dbReference type="GO" id="GO:0008270">
    <property type="term" value="F:zinc ion binding"/>
    <property type="evidence" value="ECO:0007669"/>
    <property type="project" value="UniProtKB-KW"/>
</dbReference>
<keyword evidence="7" id="KW-0539">Nucleus</keyword>
<dbReference type="AlphaFoldDB" id="A0A7K6ZGB5"/>
<keyword evidence="6 9" id="KW-0238">DNA-binding</keyword>
<evidence type="ECO:0000313" key="12">
    <source>
        <dbReference type="EMBL" id="NWX82637.1"/>
    </source>
</evidence>
<evidence type="ECO:0000313" key="13">
    <source>
        <dbReference type="Proteomes" id="UP000538817"/>
    </source>
</evidence>
<keyword evidence="3 9" id="KW-0863">Zinc-finger</keyword>
<feature type="compositionally biased region" description="Basic and acidic residues" evidence="10">
    <location>
        <begin position="94"/>
        <end position="108"/>
    </location>
</feature>
<dbReference type="SUPFAM" id="SSF57716">
    <property type="entry name" value="Glucocorticoid receptor-like (DNA-binding domain)"/>
    <property type="match status" value="1"/>
</dbReference>
<comment type="caution">
    <text evidence="12">The sequence shown here is derived from an EMBL/GenBank/DDBJ whole genome shotgun (WGS) entry which is preliminary data.</text>
</comment>
<dbReference type="InterPro" id="IPR052224">
    <property type="entry name" value="THAP_domain_protein"/>
</dbReference>
<organism evidence="12 13">
    <name type="scientific">Nothoprocta pentlandii</name>
    <dbReference type="NCBI Taxonomy" id="2585814"/>
    <lineage>
        <taxon>Eukaryota</taxon>
        <taxon>Metazoa</taxon>
        <taxon>Chordata</taxon>
        <taxon>Craniata</taxon>
        <taxon>Vertebrata</taxon>
        <taxon>Euteleostomi</taxon>
        <taxon>Archelosauria</taxon>
        <taxon>Archosauria</taxon>
        <taxon>Dinosauria</taxon>
        <taxon>Saurischia</taxon>
        <taxon>Theropoda</taxon>
        <taxon>Coelurosauria</taxon>
        <taxon>Aves</taxon>
        <taxon>Palaeognathae</taxon>
        <taxon>Tinamiformes</taxon>
        <taxon>Tinamidae</taxon>
        <taxon>Nothoprocta</taxon>
    </lineage>
</organism>
<reference evidence="12 13" key="1">
    <citation type="submission" date="2019-09" db="EMBL/GenBank/DDBJ databases">
        <title>Bird 10,000 Genomes (B10K) Project - Family phase.</title>
        <authorList>
            <person name="Zhang G."/>
        </authorList>
    </citation>
    <scope>NUCLEOTIDE SEQUENCE [LARGE SCALE GENOMIC DNA]</scope>
    <source>
        <strain evidence="12">B10K-MSB-04</strain>
    </source>
</reference>
<protein>
    <recommendedName>
        <fullName evidence="8">THAP domain-containing protein 5</fullName>
    </recommendedName>
</protein>
<evidence type="ECO:0000256" key="4">
    <source>
        <dbReference type="ARBA" id="ARBA00022833"/>
    </source>
</evidence>
<name>A0A7K6ZGB5_9AVES</name>
<keyword evidence="4" id="KW-0862">Zinc</keyword>
<evidence type="ECO:0000256" key="1">
    <source>
        <dbReference type="ARBA" id="ARBA00004123"/>
    </source>
</evidence>
<dbReference type="PANTHER" id="PTHR46927">
    <property type="entry name" value="AGAP005574-PA"/>
    <property type="match status" value="1"/>
</dbReference>
<evidence type="ECO:0000256" key="10">
    <source>
        <dbReference type="SAM" id="MobiDB-lite"/>
    </source>
</evidence>
<feature type="domain" description="THAP-type" evidence="11">
    <location>
        <begin position="1"/>
        <end position="85"/>
    </location>
</feature>
<evidence type="ECO:0000256" key="2">
    <source>
        <dbReference type="ARBA" id="ARBA00022723"/>
    </source>
</evidence>
<proteinExistence type="predicted"/>
<feature type="non-terminal residue" evidence="12">
    <location>
        <position position="416"/>
    </location>
</feature>
<dbReference type="PROSITE" id="PS50950">
    <property type="entry name" value="ZF_THAP"/>
    <property type="match status" value="1"/>
</dbReference>
<evidence type="ECO:0000256" key="7">
    <source>
        <dbReference type="ARBA" id="ARBA00023242"/>
    </source>
</evidence>
<dbReference type="PANTHER" id="PTHR46927:SF1">
    <property type="entry name" value="THAP DOMAIN-CONTAINING PROTEIN 5"/>
    <property type="match status" value="1"/>
</dbReference>
<evidence type="ECO:0000256" key="9">
    <source>
        <dbReference type="PROSITE-ProRule" id="PRU00309"/>
    </source>
</evidence>
<dbReference type="EMBL" id="VZSG01000030">
    <property type="protein sequence ID" value="NWX82637.1"/>
    <property type="molecule type" value="Genomic_DNA"/>
</dbReference>
<evidence type="ECO:0000256" key="3">
    <source>
        <dbReference type="ARBA" id="ARBA00022771"/>
    </source>
</evidence>